<evidence type="ECO:0000256" key="2">
    <source>
        <dbReference type="SAM" id="Phobius"/>
    </source>
</evidence>
<feature type="region of interest" description="Disordered" evidence="1">
    <location>
        <begin position="1"/>
        <end position="22"/>
    </location>
</feature>
<name>A0A2M8M5H5_9ACTN</name>
<evidence type="ECO:0000313" key="3">
    <source>
        <dbReference type="EMBL" id="PJE99436.1"/>
    </source>
</evidence>
<feature type="compositionally biased region" description="Low complexity" evidence="1">
    <location>
        <begin position="10"/>
        <end position="20"/>
    </location>
</feature>
<protein>
    <submittedName>
        <fullName evidence="3">Uncharacterized protein</fullName>
    </submittedName>
</protein>
<dbReference type="Proteomes" id="UP000230407">
    <property type="component" value="Unassembled WGS sequence"/>
</dbReference>
<keyword evidence="2" id="KW-0472">Membrane</keyword>
<sequence>MAQTARRRSPLSALSSALNSDGRAHPVENRLVAATAVLALVAVVTAFFPGLHVITSWAGLLGVVAGGRGQMISATTEERFVLVVGMVAAALGFFVGMWNGGLFGG</sequence>
<keyword evidence="4" id="KW-1185">Reference proteome</keyword>
<organism evidence="3 4">
    <name type="scientific">Streptomyces carminius</name>
    <dbReference type="NCBI Taxonomy" id="2665496"/>
    <lineage>
        <taxon>Bacteria</taxon>
        <taxon>Bacillati</taxon>
        <taxon>Actinomycetota</taxon>
        <taxon>Actinomycetes</taxon>
        <taxon>Kitasatosporales</taxon>
        <taxon>Streptomycetaceae</taxon>
        <taxon>Streptomyces</taxon>
    </lineage>
</organism>
<reference evidence="3 4" key="1">
    <citation type="submission" date="2017-11" db="EMBL/GenBank/DDBJ databases">
        <title>Streptomyces carmine sp. nov., a novel actinomycete isolated from Sophora alopecuroides in Xinjiang, China.</title>
        <authorList>
            <person name="Wang Y."/>
            <person name="Luo X."/>
            <person name="Wan C."/>
            <person name="Zhang L."/>
        </authorList>
    </citation>
    <scope>NUCLEOTIDE SEQUENCE [LARGE SCALE GENOMIC DNA]</scope>
    <source>
        <strain evidence="3 4">TRM SA0054</strain>
    </source>
</reference>
<feature type="transmembrane region" description="Helical" evidence="2">
    <location>
        <begin position="80"/>
        <end position="98"/>
    </location>
</feature>
<evidence type="ECO:0000313" key="4">
    <source>
        <dbReference type="Proteomes" id="UP000230407"/>
    </source>
</evidence>
<keyword evidence="2" id="KW-0812">Transmembrane</keyword>
<comment type="caution">
    <text evidence="3">The sequence shown here is derived from an EMBL/GenBank/DDBJ whole genome shotgun (WGS) entry which is preliminary data.</text>
</comment>
<evidence type="ECO:0000256" key="1">
    <source>
        <dbReference type="SAM" id="MobiDB-lite"/>
    </source>
</evidence>
<proteinExistence type="predicted"/>
<keyword evidence="2" id="KW-1133">Transmembrane helix</keyword>
<dbReference type="AlphaFoldDB" id="A0A2M8M5H5"/>
<accession>A0A2M8M5H5</accession>
<feature type="transmembrane region" description="Helical" evidence="2">
    <location>
        <begin position="36"/>
        <end position="60"/>
    </location>
</feature>
<dbReference type="EMBL" id="PGGW01000014">
    <property type="protein sequence ID" value="PJE99436.1"/>
    <property type="molecule type" value="Genomic_DNA"/>
</dbReference>
<dbReference type="RefSeq" id="WP_100200858.1">
    <property type="nucleotide sequence ID" value="NZ_PGGW01000014.1"/>
</dbReference>
<gene>
    <name evidence="3" type="ORF">CUT44_04635</name>
</gene>